<sequence>MTSAPNLGLNRARVFKPMLLEQQLFALFPKRERDAPSIVIFPRDQTVVTGRVAVFVCTAVGNPRPQIEWRKNGKRVSTNRYTVVEMPGGSVLRIDPVRTGKDNATYECLAENGVGEPVRALFVLTVLEENQVPPGFPQFKLLPNLQGVERNRSALLPCKAEGEPEPRLSWLRNDVPVDMSNPRYSLASGGSLQIFDAQEEDQGNYECIAENSVGTAISPMATLFVRVRRVPPYFSIPPEASYEVTPGATLNLTCVAVGSPMPYVKWRQGHVDLTPESDVPVGRNVLMLENIKESANYTCVAASSLGSIEHVSQVLVQALPHPPTNLVVSDVTATSVRLSWSYEGAGADNIRYYVVQYKPRQSNRDYSETSGITTPFHHVRDLSPYTEYEFYVLATNDLGRGTPSVPVMVTTGETEPGSAPRNLHARTLSSSTVLVQWDPPKEPNGQVMGYNVYYTTQPSIPTLSWSAQTVDNNQLTTISNLSPQTIYTIRVQAFTSRGQGPFSSPVQVKTQQGVPSQPRHLRASAVSSTAIQLNWTRPVDPAEMVVGYELYWNDTFTQQQEHRSVPDSQSYLLEGLYPDTVYYLWLAARSRMGEGAATPPLPVRTEQYVPGAPPQQVRAHALDSRSLRVSWDPPPREQHNGAITYYKVKYLRSDAPPGGAPYEALKGPADLSHTITGLDKWTEYRVWVLAGTAVGDGPSSPQVLVRTDEDGTCAPPPSTSRHRCGFSDTAERERGRSFPGAEARLFEGGLRNERRHQVLERLLRREDMPAPSRR</sequence>
<name>A0AC60QQP6_IXOPE</name>
<evidence type="ECO:0000313" key="1">
    <source>
        <dbReference type="EMBL" id="KAG0437323.1"/>
    </source>
</evidence>
<keyword evidence="2" id="KW-1185">Reference proteome</keyword>
<reference evidence="1 2" key="1">
    <citation type="journal article" date="2020" name="Cell">
        <title>Large-Scale Comparative Analyses of Tick Genomes Elucidate Their Genetic Diversity and Vector Capacities.</title>
        <authorList>
            <consortium name="Tick Genome and Microbiome Consortium (TIGMIC)"/>
            <person name="Jia N."/>
            <person name="Wang J."/>
            <person name="Shi W."/>
            <person name="Du L."/>
            <person name="Sun Y."/>
            <person name="Zhan W."/>
            <person name="Jiang J.F."/>
            <person name="Wang Q."/>
            <person name="Zhang B."/>
            <person name="Ji P."/>
            <person name="Bell-Sakyi L."/>
            <person name="Cui X.M."/>
            <person name="Yuan T.T."/>
            <person name="Jiang B.G."/>
            <person name="Yang W.F."/>
            <person name="Lam T.T."/>
            <person name="Chang Q.C."/>
            <person name="Ding S.J."/>
            <person name="Wang X.J."/>
            <person name="Zhu J.G."/>
            <person name="Ruan X.D."/>
            <person name="Zhao L."/>
            <person name="Wei J.T."/>
            <person name="Ye R.Z."/>
            <person name="Que T.C."/>
            <person name="Du C.H."/>
            <person name="Zhou Y.H."/>
            <person name="Cheng J.X."/>
            <person name="Dai P.F."/>
            <person name="Guo W.B."/>
            <person name="Han X.H."/>
            <person name="Huang E.J."/>
            <person name="Li L.F."/>
            <person name="Wei W."/>
            <person name="Gao Y.C."/>
            <person name="Liu J.Z."/>
            <person name="Shao H.Z."/>
            <person name="Wang X."/>
            <person name="Wang C.C."/>
            <person name="Yang T.C."/>
            <person name="Huo Q.B."/>
            <person name="Li W."/>
            <person name="Chen H.Y."/>
            <person name="Chen S.E."/>
            <person name="Zhou L.G."/>
            <person name="Ni X.B."/>
            <person name="Tian J.H."/>
            <person name="Sheng Y."/>
            <person name="Liu T."/>
            <person name="Pan Y.S."/>
            <person name="Xia L.Y."/>
            <person name="Li J."/>
            <person name="Zhao F."/>
            <person name="Cao W.C."/>
        </authorList>
    </citation>
    <scope>NUCLEOTIDE SEQUENCE [LARGE SCALE GENOMIC DNA]</scope>
    <source>
        <strain evidence="1">Iper-2018</strain>
    </source>
</reference>
<protein>
    <submittedName>
        <fullName evidence="1">Uncharacterized protein</fullName>
    </submittedName>
</protein>
<proteinExistence type="predicted"/>
<accession>A0AC60QQP6</accession>
<organism evidence="1 2">
    <name type="scientific">Ixodes persulcatus</name>
    <name type="common">Taiga tick</name>
    <dbReference type="NCBI Taxonomy" id="34615"/>
    <lineage>
        <taxon>Eukaryota</taxon>
        <taxon>Metazoa</taxon>
        <taxon>Ecdysozoa</taxon>
        <taxon>Arthropoda</taxon>
        <taxon>Chelicerata</taxon>
        <taxon>Arachnida</taxon>
        <taxon>Acari</taxon>
        <taxon>Parasitiformes</taxon>
        <taxon>Ixodida</taxon>
        <taxon>Ixodoidea</taxon>
        <taxon>Ixodidae</taxon>
        <taxon>Ixodinae</taxon>
        <taxon>Ixodes</taxon>
    </lineage>
</organism>
<dbReference type="Proteomes" id="UP000805193">
    <property type="component" value="Unassembled WGS sequence"/>
</dbReference>
<gene>
    <name evidence="1" type="ORF">HPB47_017497</name>
</gene>
<comment type="caution">
    <text evidence="1">The sequence shown here is derived from an EMBL/GenBank/DDBJ whole genome shotgun (WGS) entry which is preliminary data.</text>
</comment>
<dbReference type="EMBL" id="JABSTQ010006440">
    <property type="protein sequence ID" value="KAG0437323.1"/>
    <property type="molecule type" value="Genomic_DNA"/>
</dbReference>
<evidence type="ECO:0000313" key="2">
    <source>
        <dbReference type="Proteomes" id="UP000805193"/>
    </source>
</evidence>